<comment type="cofactor">
    <cofactor evidence="1">
        <name>FMN</name>
        <dbReference type="ChEBI" id="CHEBI:58210"/>
    </cofactor>
</comment>
<keyword evidence="4" id="KW-0288">FMN</keyword>
<evidence type="ECO:0000256" key="7">
    <source>
        <dbReference type="ARBA" id="ARBA00031623"/>
    </source>
</evidence>
<dbReference type="GO" id="GO:0006207">
    <property type="term" value="P:'de novo' pyrimidine nucleobase biosynthetic process"/>
    <property type="evidence" value="ECO:0007669"/>
    <property type="project" value="InterPro"/>
</dbReference>
<dbReference type="AlphaFoldDB" id="A0A8H5D0U1"/>
<dbReference type="EMBL" id="JAACJM010000069">
    <property type="protein sequence ID" value="KAF5351501.1"/>
    <property type="molecule type" value="Genomic_DNA"/>
</dbReference>
<accession>A0A8H5D0U1</accession>
<dbReference type="InterPro" id="IPR050074">
    <property type="entry name" value="DHO_dehydrogenase"/>
</dbReference>
<name>A0A8H5D0U1_9AGAR</name>
<dbReference type="PANTHER" id="PTHR48109">
    <property type="entry name" value="DIHYDROOROTATE DEHYDROGENASE (QUINONE), MITOCHONDRIAL-RELATED"/>
    <property type="match status" value="1"/>
</dbReference>
<organism evidence="9 10">
    <name type="scientific">Tetrapyrgos nigripes</name>
    <dbReference type="NCBI Taxonomy" id="182062"/>
    <lineage>
        <taxon>Eukaryota</taxon>
        <taxon>Fungi</taxon>
        <taxon>Dikarya</taxon>
        <taxon>Basidiomycota</taxon>
        <taxon>Agaricomycotina</taxon>
        <taxon>Agaricomycetes</taxon>
        <taxon>Agaricomycetidae</taxon>
        <taxon>Agaricales</taxon>
        <taxon>Marasmiineae</taxon>
        <taxon>Marasmiaceae</taxon>
        <taxon>Tetrapyrgos</taxon>
    </lineage>
</organism>
<reference evidence="9 10" key="1">
    <citation type="journal article" date="2020" name="ISME J.">
        <title>Uncovering the hidden diversity of litter-decomposition mechanisms in mushroom-forming fungi.</title>
        <authorList>
            <person name="Floudas D."/>
            <person name="Bentzer J."/>
            <person name="Ahren D."/>
            <person name="Johansson T."/>
            <person name="Persson P."/>
            <person name="Tunlid A."/>
        </authorList>
    </citation>
    <scope>NUCLEOTIDE SEQUENCE [LARGE SCALE GENOMIC DNA]</scope>
    <source>
        <strain evidence="9 10">CBS 291.85</strain>
    </source>
</reference>
<dbReference type="Proteomes" id="UP000559256">
    <property type="component" value="Unassembled WGS sequence"/>
</dbReference>
<dbReference type="InterPro" id="IPR012135">
    <property type="entry name" value="Dihydroorotate_DH_1_2"/>
</dbReference>
<dbReference type="PANTHER" id="PTHR48109:SF1">
    <property type="entry name" value="DIHYDROOROTATE DEHYDROGENASE (FUMARATE)"/>
    <property type="match status" value="1"/>
</dbReference>
<dbReference type="OrthoDB" id="14784at2759"/>
<dbReference type="GO" id="GO:0044205">
    <property type="term" value="P:'de novo' UMP biosynthetic process"/>
    <property type="evidence" value="ECO:0007669"/>
    <property type="project" value="UniProtKB-UniPathway"/>
</dbReference>
<comment type="caution">
    <text evidence="9">The sequence shown here is derived from an EMBL/GenBank/DDBJ whole genome shotgun (WGS) entry which is preliminary data.</text>
</comment>
<dbReference type="Gene3D" id="2.30.26.10">
    <property type="entry name" value="Dihydroorotate Dehydrogenase A, chain A, domain 2"/>
    <property type="match status" value="1"/>
</dbReference>
<evidence type="ECO:0000256" key="6">
    <source>
        <dbReference type="ARBA" id="ARBA00023002"/>
    </source>
</evidence>
<dbReference type="GO" id="GO:0004152">
    <property type="term" value="F:dihydroorotate dehydrogenase activity"/>
    <property type="evidence" value="ECO:0007669"/>
    <property type="project" value="InterPro"/>
</dbReference>
<dbReference type="SUPFAM" id="SSF51395">
    <property type="entry name" value="FMN-linked oxidoreductases"/>
    <property type="match status" value="1"/>
</dbReference>
<gene>
    <name evidence="9" type="ORF">D9758_007189</name>
</gene>
<dbReference type="InterPro" id="IPR013785">
    <property type="entry name" value="Aldolase_TIM"/>
</dbReference>
<dbReference type="Pfam" id="PF01180">
    <property type="entry name" value="DHO_dh"/>
    <property type="match status" value="1"/>
</dbReference>
<dbReference type="InterPro" id="IPR001295">
    <property type="entry name" value="Dihydroorotate_DH_CS"/>
</dbReference>
<evidence type="ECO:0000313" key="10">
    <source>
        <dbReference type="Proteomes" id="UP000559256"/>
    </source>
</evidence>
<keyword evidence="10" id="KW-1185">Reference proteome</keyword>
<feature type="domain" description="Dihydroorotate dehydrogenase catalytic" evidence="8">
    <location>
        <begin position="25"/>
        <end position="318"/>
    </location>
</feature>
<evidence type="ECO:0000256" key="5">
    <source>
        <dbReference type="ARBA" id="ARBA00022975"/>
    </source>
</evidence>
<evidence type="ECO:0000313" key="9">
    <source>
        <dbReference type="EMBL" id="KAF5351501.1"/>
    </source>
</evidence>
<keyword evidence="5" id="KW-0665">Pyrimidine biosynthesis</keyword>
<keyword evidence="3" id="KW-0285">Flavoprotein</keyword>
<evidence type="ECO:0000256" key="1">
    <source>
        <dbReference type="ARBA" id="ARBA00001917"/>
    </source>
</evidence>
<evidence type="ECO:0000256" key="2">
    <source>
        <dbReference type="ARBA" id="ARBA00004725"/>
    </source>
</evidence>
<dbReference type="GO" id="GO:0005737">
    <property type="term" value="C:cytoplasm"/>
    <property type="evidence" value="ECO:0007669"/>
    <property type="project" value="InterPro"/>
</dbReference>
<dbReference type="PROSITE" id="PS00912">
    <property type="entry name" value="DHODEHASE_2"/>
    <property type="match status" value="1"/>
</dbReference>
<dbReference type="Gene3D" id="3.20.20.70">
    <property type="entry name" value="Aldolase class I"/>
    <property type="match status" value="1"/>
</dbReference>
<evidence type="ECO:0000256" key="3">
    <source>
        <dbReference type="ARBA" id="ARBA00022630"/>
    </source>
</evidence>
<protein>
    <recommendedName>
        <fullName evidence="7">Dihydroorotate oxidase</fullName>
    </recommendedName>
</protein>
<dbReference type="UniPathway" id="UPA00070"/>
<proteinExistence type="predicted"/>
<sequence length="319" mass="34415">MVLLNSISIAPPFLNSSCAWASDLDQLRELYQSPYTGAVTTRTSTPNGFKEDPSIHTVAFDENTSINSYGYSPYPLSQYLNLIKSILDERENPTKPFIVSITTSIPADLSVMLARIQDLRKSYPHLIAVELNSSCPNIPGSPPTAYVPSSLPPLLAVMSEAYLKDPTLTLGIKLPPYVYEDQFHQLLHVLKEYSYTTPDEKETNPFSFLTCTNTLGNSLLFEASAETGATPSFALPTPLGGLAGEAIHSLSLGNVYTFKKVLSTHASLSHIKIIGVGGVTTPQAARRMFEAGADAVACATLLGRMGVKAFEVISDGVAH</sequence>
<dbReference type="InterPro" id="IPR005720">
    <property type="entry name" value="Dihydroorotate_DH_cat"/>
</dbReference>
<dbReference type="InterPro" id="IPR023359">
    <property type="entry name" value="Dihydro_DH_chainA_dom2"/>
</dbReference>
<evidence type="ECO:0000259" key="8">
    <source>
        <dbReference type="Pfam" id="PF01180"/>
    </source>
</evidence>
<dbReference type="PIRSF" id="PIRSF000164">
    <property type="entry name" value="DHO_oxidase"/>
    <property type="match status" value="1"/>
</dbReference>
<keyword evidence="6" id="KW-0560">Oxidoreductase</keyword>
<evidence type="ECO:0000256" key="4">
    <source>
        <dbReference type="ARBA" id="ARBA00022643"/>
    </source>
</evidence>
<comment type="pathway">
    <text evidence="2">Pyrimidine metabolism; UMP biosynthesis via de novo pathway.</text>
</comment>